<name>A0A918ILP6_9FLAO</name>
<dbReference type="EMBL" id="BMWP01000001">
    <property type="protein sequence ID" value="GGW21924.1"/>
    <property type="molecule type" value="Genomic_DNA"/>
</dbReference>
<dbReference type="RefSeq" id="WP_026815099.1">
    <property type="nucleotide sequence ID" value="NZ_BMWP01000001.1"/>
</dbReference>
<proteinExistence type="predicted"/>
<dbReference type="AlphaFoldDB" id="A0A918ILP6"/>
<feature type="domain" description="Secretion system C-terminal sorting" evidence="4">
    <location>
        <begin position="636"/>
        <end position="697"/>
    </location>
</feature>
<keyword evidence="6" id="KW-1185">Reference proteome</keyword>
<evidence type="ECO:0000313" key="6">
    <source>
        <dbReference type="Proteomes" id="UP000634668"/>
    </source>
</evidence>
<dbReference type="InterPro" id="IPR013783">
    <property type="entry name" value="Ig-like_fold"/>
</dbReference>
<comment type="caution">
    <text evidence="5">The sequence shown here is derived from an EMBL/GenBank/DDBJ whole genome shotgun (WGS) entry which is preliminary data.</text>
</comment>
<evidence type="ECO:0000256" key="3">
    <source>
        <dbReference type="SAM" id="SignalP"/>
    </source>
</evidence>
<feature type="chain" id="PRO_5036698747" description="Secretion system C-terminal sorting domain-containing protein" evidence="3">
    <location>
        <begin position="21"/>
        <end position="701"/>
    </location>
</feature>
<organism evidence="5 6">
    <name type="scientific">Arenibacter certesii</name>
    <dbReference type="NCBI Taxonomy" id="228955"/>
    <lineage>
        <taxon>Bacteria</taxon>
        <taxon>Pseudomonadati</taxon>
        <taxon>Bacteroidota</taxon>
        <taxon>Flavobacteriia</taxon>
        <taxon>Flavobacteriales</taxon>
        <taxon>Flavobacteriaceae</taxon>
        <taxon>Arenibacter</taxon>
    </lineage>
</organism>
<reference evidence="5" key="2">
    <citation type="submission" date="2020-09" db="EMBL/GenBank/DDBJ databases">
        <authorList>
            <person name="Sun Q."/>
            <person name="Kim S."/>
        </authorList>
    </citation>
    <scope>NUCLEOTIDE SEQUENCE</scope>
    <source>
        <strain evidence="5">KCTC 12113</strain>
    </source>
</reference>
<dbReference type="Pfam" id="PF18962">
    <property type="entry name" value="Por_Secre_tail"/>
    <property type="match status" value="1"/>
</dbReference>
<protein>
    <recommendedName>
        <fullName evidence="4">Secretion system C-terminal sorting domain-containing protein</fullName>
    </recommendedName>
</protein>
<dbReference type="Gene3D" id="2.60.40.10">
    <property type="entry name" value="Immunoglobulins"/>
    <property type="match status" value="3"/>
</dbReference>
<evidence type="ECO:0000313" key="5">
    <source>
        <dbReference type="EMBL" id="GGW21924.1"/>
    </source>
</evidence>
<evidence type="ECO:0000256" key="2">
    <source>
        <dbReference type="SAM" id="MobiDB-lite"/>
    </source>
</evidence>
<feature type="signal peptide" evidence="3">
    <location>
        <begin position="1"/>
        <end position="20"/>
    </location>
</feature>
<dbReference type="NCBIfam" id="TIGR04183">
    <property type="entry name" value="Por_Secre_tail"/>
    <property type="match status" value="1"/>
</dbReference>
<accession>A0A918ILP6</accession>
<sequence>MKTKLILFALSLLTSYYTIGQSACTPIPEVKFPGGRVVMSFDGNVHDDDDIVAMALSAGLWWAAGLKDKVVQIEYNNHICETNVTESDGMGPGAGDDSQNMRITAAGIIENFGYGSNIFYDYERQGNASTNKMTIEIEKSTKSNPLWILAGGPMETVWRGLKNASKGFDNVTIISHSKWNEDHTHCSGAHNWDDLKSEFKRKGVNFVENCNKGGCNSPNKLNDQNGGFNSAKSNWTWMRDSNKTYNRWIYSRNPFSGYFDPSDAGMSYFLISGGPFNGGKKNPDHNDARKLMENPCEKTLLPENNEPMELLITSPQNGQTFNVGEDVTIDLKVKNQLNIISHQIFVNNNLVDSDGVNYTPHIITNIKKGDYEIRAEVTTNKGQKTKYTTKIVVIEDKNKEDEEDREDEENENDNPNYNETPSINFVSPIEGTHYGVGETITVDLTTANNSKIVQYQIFVNDELVDTDGSNFTPHKITNTNEGVYTIRAEATDSKGLKTIKTINTRIGDEGGKENIPNEDKSILKIISPVDGTNYIAGETIPVDIAIPSESNIVQYQVFVNGILVDTDLSFYTPHLITNVTLGTHTVKVEVTDSNGQKENNVTQFNVVDKAIGNLTQKNALGSNSPQEGNGALQVAPNPIEGSQMHVFQETSSDLEIINIYGNSVKHIENAHEESIIDVSGLPPGIYILQSNTESFKFIIPE</sequence>
<dbReference type="Pfam" id="PF17957">
    <property type="entry name" value="Big_7"/>
    <property type="match status" value="2"/>
</dbReference>
<evidence type="ECO:0000256" key="1">
    <source>
        <dbReference type="ARBA" id="ARBA00022729"/>
    </source>
</evidence>
<reference evidence="5" key="1">
    <citation type="journal article" date="2014" name="Int. J. Syst. Evol. Microbiol.">
        <title>Complete genome sequence of Corynebacterium casei LMG S-19264T (=DSM 44701T), isolated from a smear-ripened cheese.</title>
        <authorList>
            <consortium name="US DOE Joint Genome Institute (JGI-PGF)"/>
            <person name="Walter F."/>
            <person name="Albersmeier A."/>
            <person name="Kalinowski J."/>
            <person name="Ruckert C."/>
        </authorList>
    </citation>
    <scope>NUCLEOTIDE SEQUENCE</scope>
    <source>
        <strain evidence="5">KCTC 12113</strain>
    </source>
</reference>
<feature type="region of interest" description="Disordered" evidence="2">
    <location>
        <begin position="397"/>
        <end position="422"/>
    </location>
</feature>
<dbReference type="Proteomes" id="UP000634668">
    <property type="component" value="Unassembled WGS sequence"/>
</dbReference>
<feature type="compositionally biased region" description="Acidic residues" evidence="2">
    <location>
        <begin position="401"/>
        <end position="412"/>
    </location>
</feature>
<dbReference type="InterPro" id="IPR026444">
    <property type="entry name" value="Secre_tail"/>
</dbReference>
<keyword evidence="1 3" id="KW-0732">Signal</keyword>
<evidence type="ECO:0000259" key="4">
    <source>
        <dbReference type="Pfam" id="PF18962"/>
    </source>
</evidence>
<gene>
    <name evidence="5" type="ORF">GCM10007383_00910</name>
</gene>